<dbReference type="PANTHER" id="PTHR43520:SF5">
    <property type="entry name" value="CATION-TRANSPORTING P-TYPE ATPASE-RELATED"/>
    <property type="match status" value="1"/>
</dbReference>
<evidence type="ECO:0000256" key="11">
    <source>
        <dbReference type="ARBA" id="ARBA00022967"/>
    </source>
</evidence>
<evidence type="ECO:0000256" key="7">
    <source>
        <dbReference type="ARBA" id="ARBA00022723"/>
    </source>
</evidence>
<dbReference type="NCBIfam" id="TIGR01511">
    <property type="entry name" value="ATPase-IB1_Cu"/>
    <property type="match status" value="1"/>
</dbReference>
<gene>
    <name evidence="17" type="ORF">ACFFJ2_03995</name>
</gene>
<keyword evidence="12 15" id="KW-1133">Transmembrane helix</keyword>
<dbReference type="NCBIfam" id="TIGR01512">
    <property type="entry name" value="ATPase-IB2_Cd"/>
    <property type="match status" value="1"/>
</dbReference>
<feature type="domain" description="HMA" evidence="16">
    <location>
        <begin position="34"/>
        <end position="99"/>
    </location>
</feature>
<dbReference type="InterPro" id="IPR027256">
    <property type="entry name" value="P-typ_ATPase_IB"/>
</dbReference>
<dbReference type="SUPFAM" id="SSF56784">
    <property type="entry name" value="HAD-like"/>
    <property type="match status" value="1"/>
</dbReference>
<protein>
    <submittedName>
        <fullName evidence="17">Heavy metal translocating P-type ATPase</fullName>
    </submittedName>
</protein>
<feature type="transmembrane region" description="Helical" evidence="15">
    <location>
        <begin position="146"/>
        <end position="168"/>
    </location>
</feature>
<keyword evidence="4 15" id="KW-1003">Cell membrane</keyword>
<dbReference type="NCBIfam" id="TIGR01525">
    <property type="entry name" value="ATPase-IB_hvy"/>
    <property type="match status" value="1"/>
</dbReference>
<dbReference type="PROSITE" id="PS00154">
    <property type="entry name" value="ATPASE_E1_E2"/>
    <property type="match status" value="1"/>
</dbReference>
<keyword evidence="14 15" id="KW-0472">Membrane</keyword>
<dbReference type="InterPro" id="IPR001757">
    <property type="entry name" value="P_typ_ATPase"/>
</dbReference>
<evidence type="ECO:0000256" key="3">
    <source>
        <dbReference type="ARBA" id="ARBA00022448"/>
    </source>
</evidence>
<dbReference type="SUPFAM" id="SSF81665">
    <property type="entry name" value="Calcium ATPase, transmembrane domain M"/>
    <property type="match status" value="1"/>
</dbReference>
<proteinExistence type="inferred from homology"/>
<reference evidence="17 18" key="1">
    <citation type="submission" date="2024-09" db="EMBL/GenBank/DDBJ databases">
        <authorList>
            <person name="Sun Q."/>
            <person name="Mori K."/>
        </authorList>
    </citation>
    <scope>NUCLEOTIDE SEQUENCE [LARGE SCALE GENOMIC DNA]</scope>
    <source>
        <strain evidence="17 18">CCM 8543</strain>
    </source>
</reference>
<dbReference type="PANTHER" id="PTHR43520">
    <property type="entry name" value="ATP7, ISOFORM B"/>
    <property type="match status" value="1"/>
</dbReference>
<dbReference type="PROSITE" id="PS50846">
    <property type="entry name" value="HMA_2"/>
    <property type="match status" value="1"/>
</dbReference>
<evidence type="ECO:0000256" key="15">
    <source>
        <dbReference type="RuleBase" id="RU362081"/>
    </source>
</evidence>
<evidence type="ECO:0000256" key="13">
    <source>
        <dbReference type="ARBA" id="ARBA00023065"/>
    </source>
</evidence>
<accession>A0ABV6D4J3</accession>
<keyword evidence="8 15" id="KW-0547">Nucleotide-binding</keyword>
<dbReference type="EMBL" id="JBHLXD010000004">
    <property type="protein sequence ID" value="MFC0207560.1"/>
    <property type="molecule type" value="Genomic_DNA"/>
</dbReference>
<evidence type="ECO:0000256" key="12">
    <source>
        <dbReference type="ARBA" id="ARBA00022989"/>
    </source>
</evidence>
<feature type="transmembrane region" description="Helical" evidence="15">
    <location>
        <begin position="180"/>
        <end position="196"/>
    </location>
</feature>
<evidence type="ECO:0000313" key="18">
    <source>
        <dbReference type="Proteomes" id="UP001589755"/>
    </source>
</evidence>
<dbReference type="Gene3D" id="2.70.150.10">
    <property type="entry name" value="Calcium-transporting ATPase, cytoplasmic transduction domain A"/>
    <property type="match status" value="1"/>
</dbReference>
<dbReference type="InterPro" id="IPR006121">
    <property type="entry name" value="HMA_dom"/>
</dbReference>
<dbReference type="PRINTS" id="PR00119">
    <property type="entry name" value="CATATPASE"/>
</dbReference>
<evidence type="ECO:0000256" key="10">
    <source>
        <dbReference type="ARBA" id="ARBA00022842"/>
    </source>
</evidence>
<feature type="transmembrane region" description="Helical" evidence="15">
    <location>
        <begin position="361"/>
        <end position="381"/>
    </location>
</feature>
<feature type="transmembrane region" description="Helical" evidence="15">
    <location>
        <begin position="208"/>
        <end position="226"/>
    </location>
</feature>
<dbReference type="InterPro" id="IPR023298">
    <property type="entry name" value="ATPase_P-typ_TM_dom_sf"/>
</dbReference>
<dbReference type="Gene3D" id="3.30.70.100">
    <property type="match status" value="1"/>
</dbReference>
<feature type="transmembrane region" description="Helical" evidence="15">
    <location>
        <begin position="684"/>
        <end position="700"/>
    </location>
</feature>
<keyword evidence="9 15" id="KW-0067">ATP-binding</keyword>
<dbReference type="InterPro" id="IPR023214">
    <property type="entry name" value="HAD_sf"/>
</dbReference>
<dbReference type="SUPFAM" id="SSF81653">
    <property type="entry name" value="Calcium ATPase, transduction domain A"/>
    <property type="match status" value="1"/>
</dbReference>
<comment type="similarity">
    <text evidence="2 15">Belongs to the cation transport ATPase (P-type) (TC 3.A.3) family. Type IB subfamily.</text>
</comment>
<dbReference type="Gene3D" id="3.40.50.1000">
    <property type="entry name" value="HAD superfamily/HAD-like"/>
    <property type="match status" value="1"/>
</dbReference>
<name>A0ABV6D4J3_9HYPH</name>
<dbReference type="RefSeq" id="WP_261519184.1">
    <property type="nucleotide sequence ID" value="NZ_JAODNW010000003.1"/>
</dbReference>
<dbReference type="InterPro" id="IPR036163">
    <property type="entry name" value="HMA_dom_sf"/>
</dbReference>
<dbReference type="InterPro" id="IPR036412">
    <property type="entry name" value="HAD-like_sf"/>
</dbReference>
<evidence type="ECO:0000256" key="2">
    <source>
        <dbReference type="ARBA" id="ARBA00006024"/>
    </source>
</evidence>
<keyword evidence="7 15" id="KW-0479">Metal-binding</keyword>
<dbReference type="SUPFAM" id="SSF55008">
    <property type="entry name" value="HMA, heavy metal-associated domain"/>
    <property type="match status" value="1"/>
</dbReference>
<dbReference type="InterPro" id="IPR008250">
    <property type="entry name" value="ATPase_P-typ_transduc_dom_A_sf"/>
</dbReference>
<keyword evidence="6 15" id="KW-0812">Transmembrane</keyword>
<dbReference type="Proteomes" id="UP001589755">
    <property type="component" value="Unassembled WGS sequence"/>
</dbReference>
<evidence type="ECO:0000259" key="16">
    <source>
        <dbReference type="PROSITE" id="PS50846"/>
    </source>
</evidence>
<keyword evidence="11" id="KW-1278">Translocase</keyword>
<keyword evidence="10" id="KW-0460">Magnesium</keyword>
<sequence length="748" mass="78437">MTGCCPPADAAPPAGAPGDEEVRLASHAISPTLLQTHLSVPSAHCGACIAAIEKALLALPGVSAARLNLSTRRVAVQWRRDGPVPPFFKALRDAGYEATLFSFQEKEEDPEFTRLLRATAVAGFAAMNIMLLSVSVWSGADAGTRHAFHMISALLALPAIGYSGRIFFRSAWSALRRGRTNMDVPISIGILATLGLSLHDTLRNEPHAYFDAVVSLTFFLLIGRTLDHMMRRRARTAIVGLARIMPRGATVLSPSGERSYRELRDIAPGETVIVAAGERIPLDGIVQEGTAELDAAIVTGEAEPVAARPGEAVSAGMLNLSGALTIRVTHKAEDSFLAEMVRMMEAAEGSRSRYRRIADRAAGLYAPVIHTLAFAAFASWMAATGDWHRSLTVAVSVLIITCPCALGLAVPMVQVVAARRLFEQGIALKEGSALERLAQVDTVVFDKTGTLTRGELRLAGHTATGRDLAAAVALAARSHHPAARAIASLKGAPQPLAARNVVEHAGLGIEGEVYGIRYRLGRPSWALGGGSAPGGKTMSALSRQGAPAGMFAFADAPRADAKAAVDHLRSRNVSMEILSGDGEQAVTAVAQQVGITDFTSALLPADKVRRLEELRRLGRKALMVGDGLNDAPALAAAHVSMAPGTAAEVGRNAADLVFLNGALGAVPKALGIAHRAARLIRQNLGLAIVYNVLVVPLALAGQVTPLLAAVAMSLSSILVVANALRMPADGADWRTPSGSTPKLAEAMS</sequence>
<dbReference type="Gene3D" id="3.40.1110.10">
    <property type="entry name" value="Calcium-transporting ATPase, cytoplasmic domain N"/>
    <property type="match status" value="1"/>
</dbReference>
<feature type="transmembrane region" description="Helical" evidence="15">
    <location>
        <begin position="393"/>
        <end position="413"/>
    </location>
</feature>
<keyword evidence="3" id="KW-0813">Transport</keyword>
<evidence type="ECO:0000256" key="4">
    <source>
        <dbReference type="ARBA" id="ARBA00022475"/>
    </source>
</evidence>
<dbReference type="CDD" id="cd00371">
    <property type="entry name" value="HMA"/>
    <property type="match status" value="1"/>
</dbReference>
<keyword evidence="5" id="KW-0597">Phosphoprotein</keyword>
<evidence type="ECO:0000256" key="9">
    <source>
        <dbReference type="ARBA" id="ARBA00022840"/>
    </source>
</evidence>
<dbReference type="Pfam" id="PF00122">
    <property type="entry name" value="E1-E2_ATPase"/>
    <property type="match status" value="1"/>
</dbReference>
<evidence type="ECO:0000256" key="6">
    <source>
        <dbReference type="ARBA" id="ARBA00022692"/>
    </source>
</evidence>
<dbReference type="NCBIfam" id="TIGR01494">
    <property type="entry name" value="ATPase_P-type"/>
    <property type="match status" value="1"/>
</dbReference>
<dbReference type="InterPro" id="IPR023299">
    <property type="entry name" value="ATPase_P-typ_cyto_dom_N"/>
</dbReference>
<keyword evidence="18" id="KW-1185">Reference proteome</keyword>
<organism evidence="17 18">
    <name type="scientific">Chelativorans intermedius</name>
    <dbReference type="NCBI Taxonomy" id="515947"/>
    <lineage>
        <taxon>Bacteria</taxon>
        <taxon>Pseudomonadati</taxon>
        <taxon>Pseudomonadota</taxon>
        <taxon>Alphaproteobacteria</taxon>
        <taxon>Hyphomicrobiales</taxon>
        <taxon>Phyllobacteriaceae</taxon>
        <taxon>Chelativorans</taxon>
    </lineage>
</organism>
<evidence type="ECO:0000256" key="5">
    <source>
        <dbReference type="ARBA" id="ARBA00022553"/>
    </source>
</evidence>
<feature type="transmembrane region" description="Helical" evidence="15">
    <location>
        <begin position="115"/>
        <end position="140"/>
    </location>
</feature>
<dbReference type="Pfam" id="PF00702">
    <property type="entry name" value="Hydrolase"/>
    <property type="match status" value="1"/>
</dbReference>
<evidence type="ECO:0000256" key="1">
    <source>
        <dbReference type="ARBA" id="ARBA00004651"/>
    </source>
</evidence>
<comment type="subcellular location">
    <subcellularLocation>
        <location evidence="1">Cell membrane</location>
        <topology evidence="1">Multi-pass membrane protein</topology>
    </subcellularLocation>
</comment>
<comment type="caution">
    <text evidence="17">The sequence shown here is derived from an EMBL/GenBank/DDBJ whole genome shotgun (WGS) entry which is preliminary data.</text>
</comment>
<evidence type="ECO:0000313" key="17">
    <source>
        <dbReference type="EMBL" id="MFC0207560.1"/>
    </source>
</evidence>
<evidence type="ECO:0000256" key="14">
    <source>
        <dbReference type="ARBA" id="ARBA00023136"/>
    </source>
</evidence>
<dbReference type="InterPro" id="IPR018303">
    <property type="entry name" value="ATPase_P-typ_P_site"/>
</dbReference>
<keyword evidence="13" id="KW-0406">Ion transport</keyword>
<dbReference type="InterPro" id="IPR059000">
    <property type="entry name" value="ATPase_P-type_domA"/>
</dbReference>
<evidence type="ECO:0000256" key="8">
    <source>
        <dbReference type="ARBA" id="ARBA00022741"/>
    </source>
</evidence>
<dbReference type="Pfam" id="PF00403">
    <property type="entry name" value="HMA"/>
    <property type="match status" value="1"/>
</dbReference>